<evidence type="ECO:0000313" key="1">
    <source>
        <dbReference type="EMBL" id="ADU36931.1"/>
    </source>
</evidence>
<reference evidence="2" key="1">
    <citation type="submission" date="2010-12" db="EMBL/GenBank/DDBJ databases">
        <title>Complete sequence of Variovorax paradoxus EPS.</title>
        <authorList>
            <consortium name="US DOE Joint Genome Institute"/>
            <person name="Lucas S."/>
            <person name="Copeland A."/>
            <person name="Lapidus A."/>
            <person name="Cheng J.-F."/>
            <person name="Goodwin L."/>
            <person name="Pitluck S."/>
            <person name="Teshima H."/>
            <person name="Detter J.C."/>
            <person name="Han C."/>
            <person name="Tapia R."/>
            <person name="Land M."/>
            <person name="Hauser L."/>
            <person name="Kyrpides N."/>
            <person name="Ivanova N."/>
            <person name="Ovchinnikova G."/>
            <person name="Orwin P."/>
            <person name="Han J.-I.G."/>
            <person name="Woyke T."/>
        </authorList>
    </citation>
    <scope>NUCLEOTIDE SEQUENCE [LARGE SCALE GENOMIC DNA]</scope>
    <source>
        <strain evidence="2">EPS</strain>
    </source>
</reference>
<proteinExistence type="predicted"/>
<dbReference type="KEGG" id="vpe:Varpa_2733"/>
<evidence type="ECO:0000313" key="2">
    <source>
        <dbReference type="Proteomes" id="UP000008917"/>
    </source>
</evidence>
<dbReference type="eggNOG" id="ENOG5034BBI">
    <property type="taxonomic scope" value="Bacteria"/>
</dbReference>
<dbReference type="EMBL" id="CP002417">
    <property type="protein sequence ID" value="ADU36931.1"/>
    <property type="molecule type" value="Genomic_DNA"/>
</dbReference>
<gene>
    <name evidence="1" type="ordered locus">Varpa_2733</name>
</gene>
<dbReference type="AlphaFoldDB" id="E6V3Q7"/>
<reference evidence="1 2" key="2">
    <citation type="journal article" date="2013" name="Genome Announc.">
        <title>Genome of the Root-Associated Plant Growth-Promoting Bacterium Variovorax paradoxus Strain EPS.</title>
        <authorList>
            <person name="Han J.I."/>
            <person name="Spain J.C."/>
            <person name="Leadbetter J.R."/>
            <person name="Ovchinnikova G."/>
            <person name="Goodwin L.A."/>
            <person name="Han C.S."/>
            <person name="Woyke T."/>
            <person name="Davenport K.W."/>
            <person name="Orwin P.M."/>
        </authorList>
    </citation>
    <scope>NUCLEOTIDE SEQUENCE [LARGE SCALE GENOMIC DNA]</scope>
    <source>
        <strain evidence="1 2">EPS</strain>
    </source>
</reference>
<sequence length="115" mass="13058">MNLAARYIDAMRQLPQYFTNLDYKGPLTHVMTGVRVIPAGDLTDSDDDSGILEVIYPGGHRVEVNGHALYQMALAEGVRWEIDSNVDDIPLRKRDVYQARIADLDEHLRRKHGLI</sequence>
<organism evidence="1 2">
    <name type="scientific">Variovorax paradoxus (strain EPS)</name>
    <dbReference type="NCBI Taxonomy" id="595537"/>
    <lineage>
        <taxon>Bacteria</taxon>
        <taxon>Pseudomonadati</taxon>
        <taxon>Pseudomonadota</taxon>
        <taxon>Betaproteobacteria</taxon>
        <taxon>Burkholderiales</taxon>
        <taxon>Comamonadaceae</taxon>
        <taxon>Variovorax</taxon>
    </lineage>
</organism>
<accession>E6V3Q7</accession>
<dbReference type="STRING" id="595537.Varpa_2733"/>
<name>E6V3Q7_VARPE</name>
<protein>
    <submittedName>
        <fullName evidence="1">Uncharacterized protein</fullName>
    </submittedName>
</protein>
<dbReference type="Proteomes" id="UP000008917">
    <property type="component" value="Chromosome"/>
</dbReference>
<dbReference type="HOGENOM" id="CLU_2107965_0_0_4"/>